<dbReference type="STRING" id="297318.BK138_11245"/>
<organism evidence="8 9">
    <name type="scientific">Paenibacillus rhizosphaerae</name>
    <dbReference type="NCBI Taxonomy" id="297318"/>
    <lineage>
        <taxon>Bacteria</taxon>
        <taxon>Bacillati</taxon>
        <taxon>Bacillota</taxon>
        <taxon>Bacilli</taxon>
        <taxon>Bacillales</taxon>
        <taxon>Paenibacillaceae</taxon>
        <taxon>Paenibacillus</taxon>
    </lineage>
</organism>
<dbReference type="RefSeq" id="WP_076169664.1">
    <property type="nucleotide sequence ID" value="NZ_MRTP01000002.1"/>
</dbReference>
<gene>
    <name evidence="8" type="ORF">BK138_11245</name>
</gene>
<dbReference type="GO" id="GO:0005886">
    <property type="term" value="C:plasma membrane"/>
    <property type="evidence" value="ECO:0007669"/>
    <property type="project" value="UniProtKB-SubCell"/>
</dbReference>
<evidence type="ECO:0000313" key="8">
    <source>
        <dbReference type="EMBL" id="OMF55271.1"/>
    </source>
</evidence>
<reference evidence="8 9" key="1">
    <citation type="submission" date="2016-11" db="EMBL/GenBank/DDBJ databases">
        <title>Paenibacillus species isolates.</title>
        <authorList>
            <person name="Beno S.M."/>
        </authorList>
    </citation>
    <scope>NUCLEOTIDE SEQUENCE [LARGE SCALE GENOMIC DNA]</scope>
    <source>
        <strain evidence="8 9">FSL R5-0378</strain>
    </source>
</reference>
<feature type="domain" description="Major facilitator superfamily (MFS) profile" evidence="7">
    <location>
        <begin position="4"/>
        <end position="387"/>
    </location>
</feature>
<dbReference type="EMBL" id="MRTP01000002">
    <property type="protein sequence ID" value="OMF55271.1"/>
    <property type="molecule type" value="Genomic_DNA"/>
</dbReference>
<feature type="transmembrane region" description="Helical" evidence="6">
    <location>
        <begin position="171"/>
        <end position="191"/>
    </location>
</feature>
<keyword evidence="9" id="KW-1185">Reference proteome</keyword>
<dbReference type="InterPro" id="IPR001958">
    <property type="entry name" value="Tet-R_TetA/multi-R_MdtG-like"/>
</dbReference>
<feature type="transmembrane region" description="Helical" evidence="6">
    <location>
        <begin position="365"/>
        <end position="384"/>
    </location>
</feature>
<keyword evidence="3 6" id="KW-0812">Transmembrane</keyword>
<name>A0A1R1ETX4_9BACL</name>
<accession>A0A1R1ETX4</accession>
<dbReference type="Gene3D" id="1.20.1250.20">
    <property type="entry name" value="MFS general substrate transporter like domains"/>
    <property type="match status" value="1"/>
</dbReference>
<feature type="transmembrane region" description="Helical" evidence="6">
    <location>
        <begin position="304"/>
        <end position="325"/>
    </location>
</feature>
<dbReference type="InterPro" id="IPR036259">
    <property type="entry name" value="MFS_trans_sf"/>
</dbReference>
<feature type="transmembrane region" description="Helical" evidence="6">
    <location>
        <begin position="212"/>
        <end position="234"/>
    </location>
</feature>
<dbReference type="Proteomes" id="UP000187172">
    <property type="component" value="Unassembled WGS sequence"/>
</dbReference>
<evidence type="ECO:0000256" key="5">
    <source>
        <dbReference type="ARBA" id="ARBA00023136"/>
    </source>
</evidence>
<dbReference type="GO" id="GO:0022857">
    <property type="term" value="F:transmembrane transporter activity"/>
    <property type="evidence" value="ECO:0007669"/>
    <property type="project" value="InterPro"/>
</dbReference>
<evidence type="ECO:0000256" key="4">
    <source>
        <dbReference type="ARBA" id="ARBA00022989"/>
    </source>
</evidence>
<feature type="transmembrane region" description="Helical" evidence="6">
    <location>
        <begin position="7"/>
        <end position="26"/>
    </location>
</feature>
<evidence type="ECO:0000256" key="1">
    <source>
        <dbReference type="ARBA" id="ARBA00004651"/>
    </source>
</evidence>
<feature type="transmembrane region" description="Helical" evidence="6">
    <location>
        <begin position="142"/>
        <end position="165"/>
    </location>
</feature>
<feature type="transmembrane region" description="Helical" evidence="6">
    <location>
        <begin position="38"/>
        <end position="58"/>
    </location>
</feature>
<dbReference type="PRINTS" id="PR01035">
    <property type="entry name" value="TCRTETA"/>
</dbReference>
<dbReference type="PROSITE" id="PS50850">
    <property type="entry name" value="MFS"/>
    <property type="match status" value="1"/>
</dbReference>
<dbReference type="InterPro" id="IPR020846">
    <property type="entry name" value="MFS_dom"/>
</dbReference>
<evidence type="ECO:0000256" key="6">
    <source>
        <dbReference type="SAM" id="Phobius"/>
    </source>
</evidence>
<keyword evidence="2" id="KW-0813">Transport</keyword>
<dbReference type="Pfam" id="PF07690">
    <property type="entry name" value="MFS_1"/>
    <property type="match status" value="1"/>
</dbReference>
<sequence length="411" mass="43186">MNKIKGSVFFSVFVAMLGLMLLAPITPSLIRELGLKEIYSGILISSGSVMMAVMAPVWGNISDAKGRKPVILIGFIGMCISTLLLTAVFYAGLQHWLSGGLLLSLMIGARSLVGFFIPAILSSSQAYIGDVTEGKNRGSGMAIISAANGLGLVLGPAVAGIFTIIGLLWPLYFGITMAAVACVVTLLLMPATKPALRGGGVKVSPFQPGLRLYLLAALVTMIGLVTVQVVGGFYLQDQLGLPSDRLAGVVSFGLMFTGLAMLISQVVQSKWLKWGPRAMILLGSLILVASMLLFLFAIQLPFFYLAFLVFGLGAGLMMTGFMAGASLSVSHEQQGGVAGMVAAMQGISAIIAPIASTTLYQVNRYSPMVMIAVLTALLGLVMLARSRKRLGYHEADPMEGREIQAGSGGIK</sequence>
<feature type="transmembrane region" description="Helical" evidence="6">
    <location>
        <begin position="99"/>
        <end position="121"/>
    </location>
</feature>
<feature type="transmembrane region" description="Helical" evidence="6">
    <location>
        <begin position="337"/>
        <end position="359"/>
    </location>
</feature>
<evidence type="ECO:0000259" key="7">
    <source>
        <dbReference type="PROSITE" id="PS50850"/>
    </source>
</evidence>
<feature type="transmembrane region" description="Helical" evidence="6">
    <location>
        <begin position="279"/>
        <end position="298"/>
    </location>
</feature>
<protein>
    <submittedName>
        <fullName evidence="8">MFS transporter</fullName>
    </submittedName>
</protein>
<evidence type="ECO:0000313" key="9">
    <source>
        <dbReference type="Proteomes" id="UP000187172"/>
    </source>
</evidence>
<evidence type="ECO:0000256" key="3">
    <source>
        <dbReference type="ARBA" id="ARBA00022692"/>
    </source>
</evidence>
<comment type="caution">
    <text evidence="8">The sequence shown here is derived from an EMBL/GenBank/DDBJ whole genome shotgun (WGS) entry which is preliminary data.</text>
</comment>
<evidence type="ECO:0000256" key="2">
    <source>
        <dbReference type="ARBA" id="ARBA00022448"/>
    </source>
</evidence>
<dbReference type="PANTHER" id="PTHR23546:SF1">
    <property type="entry name" value="MEMBRANE PROTEIN"/>
    <property type="match status" value="1"/>
</dbReference>
<comment type="subcellular location">
    <subcellularLocation>
        <location evidence="1">Cell membrane</location>
        <topology evidence="1">Multi-pass membrane protein</topology>
    </subcellularLocation>
</comment>
<dbReference type="AlphaFoldDB" id="A0A1R1ETX4"/>
<dbReference type="InterPro" id="IPR011701">
    <property type="entry name" value="MFS"/>
</dbReference>
<dbReference type="PANTHER" id="PTHR23546">
    <property type="entry name" value="TRANSPORT PROTEIN"/>
    <property type="match status" value="1"/>
</dbReference>
<keyword evidence="5 6" id="KW-0472">Membrane</keyword>
<feature type="transmembrane region" description="Helical" evidence="6">
    <location>
        <begin position="70"/>
        <end position="93"/>
    </location>
</feature>
<keyword evidence="4 6" id="KW-1133">Transmembrane helix</keyword>
<dbReference type="SUPFAM" id="SSF103473">
    <property type="entry name" value="MFS general substrate transporter"/>
    <property type="match status" value="1"/>
</dbReference>
<feature type="transmembrane region" description="Helical" evidence="6">
    <location>
        <begin position="246"/>
        <end position="267"/>
    </location>
</feature>
<dbReference type="CDD" id="cd17325">
    <property type="entry name" value="MFS_MdtG_SLC18_like"/>
    <property type="match status" value="1"/>
</dbReference>
<proteinExistence type="predicted"/>